<feature type="transmembrane region" description="Helical" evidence="15">
    <location>
        <begin position="635"/>
        <end position="661"/>
    </location>
</feature>
<keyword evidence="13" id="KW-0325">Glycoprotein</keyword>
<evidence type="ECO:0000256" key="4">
    <source>
        <dbReference type="ARBA" id="ARBA00022670"/>
    </source>
</evidence>
<evidence type="ECO:0000256" key="3">
    <source>
        <dbReference type="ARBA" id="ARBA00010918"/>
    </source>
</evidence>
<dbReference type="InterPro" id="IPR007484">
    <property type="entry name" value="Peptidase_M28"/>
</dbReference>
<name>A0A1X2GBT2_9FUNG</name>
<keyword evidence="8" id="KW-0256">Endoplasmic reticulum</keyword>
<keyword evidence="5 15" id="KW-0812">Transmembrane</keyword>
<dbReference type="CDD" id="cd03875">
    <property type="entry name" value="M28_Fxna_like"/>
    <property type="match status" value="1"/>
</dbReference>
<dbReference type="GO" id="GO:0046872">
    <property type="term" value="F:metal ion binding"/>
    <property type="evidence" value="ECO:0007669"/>
    <property type="project" value="UniProtKB-KW"/>
</dbReference>
<keyword evidence="10 15" id="KW-1133">Transmembrane helix</keyword>
<gene>
    <name evidence="17" type="ORF">DM01DRAFT_1338070</name>
</gene>
<evidence type="ECO:0000259" key="16">
    <source>
        <dbReference type="Pfam" id="PF04389"/>
    </source>
</evidence>
<feature type="transmembrane region" description="Helical" evidence="15">
    <location>
        <begin position="602"/>
        <end position="623"/>
    </location>
</feature>
<evidence type="ECO:0000256" key="10">
    <source>
        <dbReference type="ARBA" id="ARBA00022989"/>
    </source>
</evidence>
<keyword evidence="4 14" id="KW-0645">Protease</keyword>
<evidence type="ECO:0000256" key="8">
    <source>
        <dbReference type="ARBA" id="ARBA00022824"/>
    </source>
</evidence>
<dbReference type="STRING" id="101127.A0A1X2GBT2"/>
<feature type="domain" description="Peptidase M28" evidence="16">
    <location>
        <begin position="169"/>
        <end position="349"/>
    </location>
</feature>
<dbReference type="GO" id="GO:0005789">
    <property type="term" value="C:endoplasmic reticulum membrane"/>
    <property type="evidence" value="ECO:0007669"/>
    <property type="project" value="UniProtKB-SubCell"/>
</dbReference>
<evidence type="ECO:0000256" key="15">
    <source>
        <dbReference type="SAM" id="Phobius"/>
    </source>
</evidence>
<accession>A0A1X2GBT2</accession>
<comment type="similarity">
    <text evidence="3 14">Belongs to the peptidase M28 family.</text>
</comment>
<dbReference type="Gene3D" id="3.40.630.10">
    <property type="entry name" value="Zn peptidases"/>
    <property type="match status" value="1"/>
</dbReference>
<keyword evidence="18" id="KW-1185">Reference proteome</keyword>
<feature type="transmembrane region" description="Helical" evidence="15">
    <location>
        <begin position="510"/>
        <end position="541"/>
    </location>
</feature>
<comment type="cofactor">
    <cofactor evidence="1">
        <name>Zn(2+)</name>
        <dbReference type="ChEBI" id="CHEBI:29105"/>
    </cofactor>
</comment>
<evidence type="ECO:0000256" key="9">
    <source>
        <dbReference type="ARBA" id="ARBA00022833"/>
    </source>
</evidence>
<feature type="transmembrane region" description="Helical" evidence="15">
    <location>
        <begin position="466"/>
        <end position="490"/>
    </location>
</feature>
<keyword evidence="12 15" id="KW-0472">Membrane</keyword>
<keyword evidence="11" id="KW-0482">Metalloprotease</keyword>
<dbReference type="GO" id="GO:0008235">
    <property type="term" value="F:metalloexopeptidase activity"/>
    <property type="evidence" value="ECO:0007669"/>
    <property type="project" value="InterPro"/>
</dbReference>
<keyword evidence="6 14" id="KW-0479">Metal-binding</keyword>
<dbReference type="FunFam" id="3.40.630.10:FF:000008">
    <property type="entry name" value="Endoplasmic reticulum metallopeptidase 1"/>
    <property type="match status" value="1"/>
</dbReference>
<dbReference type="InterPro" id="IPR048024">
    <property type="entry name" value="Fxna-like_M28_dom"/>
</dbReference>
<dbReference type="Pfam" id="PF04389">
    <property type="entry name" value="Peptidase_M28"/>
    <property type="match status" value="1"/>
</dbReference>
<organism evidence="17 18">
    <name type="scientific">Hesseltinella vesiculosa</name>
    <dbReference type="NCBI Taxonomy" id="101127"/>
    <lineage>
        <taxon>Eukaryota</taxon>
        <taxon>Fungi</taxon>
        <taxon>Fungi incertae sedis</taxon>
        <taxon>Mucoromycota</taxon>
        <taxon>Mucoromycotina</taxon>
        <taxon>Mucoromycetes</taxon>
        <taxon>Mucorales</taxon>
        <taxon>Cunninghamellaceae</taxon>
        <taxon>Hesseltinella</taxon>
    </lineage>
</organism>
<proteinExistence type="inferred from homology"/>
<evidence type="ECO:0000313" key="18">
    <source>
        <dbReference type="Proteomes" id="UP000242146"/>
    </source>
</evidence>
<evidence type="ECO:0000256" key="14">
    <source>
        <dbReference type="RuleBase" id="RU361240"/>
    </source>
</evidence>
<feature type="transmembrane region" description="Helical" evidence="15">
    <location>
        <begin position="562"/>
        <end position="582"/>
    </location>
</feature>
<comment type="subcellular location">
    <subcellularLocation>
        <location evidence="2">Endoplasmic reticulum membrane</location>
        <topology evidence="2">Multi-pass membrane protein</topology>
    </subcellularLocation>
</comment>
<comment type="caution">
    <text evidence="17">The sequence shown here is derived from an EMBL/GenBank/DDBJ whole genome shotgun (WGS) entry which is preliminary data.</text>
</comment>
<evidence type="ECO:0000256" key="1">
    <source>
        <dbReference type="ARBA" id="ARBA00001947"/>
    </source>
</evidence>
<dbReference type="SUPFAM" id="SSF53187">
    <property type="entry name" value="Zn-dependent exopeptidases"/>
    <property type="match status" value="1"/>
</dbReference>
<keyword evidence="7 14" id="KW-0378">Hydrolase</keyword>
<reference evidence="17 18" key="1">
    <citation type="submission" date="2016-07" db="EMBL/GenBank/DDBJ databases">
        <title>Pervasive Adenine N6-methylation of Active Genes in Fungi.</title>
        <authorList>
            <consortium name="DOE Joint Genome Institute"/>
            <person name="Mondo S.J."/>
            <person name="Dannebaum R.O."/>
            <person name="Kuo R.C."/>
            <person name="Labutti K."/>
            <person name="Haridas S."/>
            <person name="Kuo A."/>
            <person name="Salamov A."/>
            <person name="Ahrendt S.R."/>
            <person name="Lipzen A."/>
            <person name="Sullivan W."/>
            <person name="Andreopoulos W.B."/>
            <person name="Clum A."/>
            <person name="Lindquist E."/>
            <person name="Daum C."/>
            <person name="Ramamoorthy G.K."/>
            <person name="Gryganskyi A."/>
            <person name="Culley D."/>
            <person name="Magnuson J.K."/>
            <person name="James T.Y."/>
            <person name="O'Malley M.A."/>
            <person name="Stajich J.E."/>
            <person name="Spatafora J.W."/>
            <person name="Visel A."/>
            <person name="Grigoriev I.V."/>
        </authorList>
    </citation>
    <scope>NUCLEOTIDE SEQUENCE [LARGE SCALE GENOMIC DNA]</scope>
    <source>
        <strain evidence="17 18">NRRL 3301</strain>
    </source>
</reference>
<evidence type="ECO:0000256" key="5">
    <source>
        <dbReference type="ARBA" id="ARBA00022692"/>
    </source>
</evidence>
<feature type="transmembrane region" description="Helical" evidence="15">
    <location>
        <begin position="426"/>
        <end position="454"/>
    </location>
</feature>
<evidence type="ECO:0000256" key="13">
    <source>
        <dbReference type="ARBA" id="ARBA00023180"/>
    </source>
</evidence>
<sequence>MSARGKGPIDFASMKETRPIQRPGVVWSWLRLLLYCGVAIYLSFQLHYKLPTPKIHHGVHPETDQPEFSEFNAIQTISYLSDTIGYRLVGTVEESQSADYLKSAILSYQQHAAKVPGAPKFEMWVQQESGSHRFDIMDHMVLKAYTNITNIIVRLSCPEADTTFESRSCEDNAVLVNSHYDTTIGSPGATDDGSGTAVMLELIRVMSQRDWTGYRNAIVFLFNGAEETLQDASHAFITMHELKDSIKSVVNIDACGTTGREILFQANSREMIEAYSHVPYPHGTVLANDVFRTGLIISDTDFRQFVQYGNLTGIDMAIYKNSYLYHTHLDTTKNLQPGSIQHLGENTHAILEYLAQNTSLVNIEPTSEIVFFDMHGVLFWVYTWATAFRIQILTVLIAYGFLGYVIYQSSQSSPYRPIPVLVLSYIRSIVAVSVSGVVALVLPMTVAFFLTSDLINRHMVWFRHEWYGLIVFVPMGMVGAYGVQSLFYHLPGPLHVDMEYGTFNSLMATFAGMTLLTTLTGVASSYVCWVYCLVLLVAALINEFFLKPSPAQVKRGAPLVHSLTYAFACLPLAFIYSDNVFALIDLFVPLTGRMGVDTPVDAIISIIFGSIAYMWCLPALAHLHRFGQRVLSRIVIGLLVLQVLILALIVVCGGSATSWAFPYDELHPKRLFIQHLKNLTSGETYLSVAQADHGPYINTILDTVQQELQVAPENRVGLYGLQDWDSIYPFSHFLGGYRFHTSPYIRAHTTDPKLATADKLVDFDAGIYPVLTVHNDHYDPATGVRTMSIYSVLPTYTWSVISFDAHVVGWSIKDEEPLSYATRYTVRHVNGHSDGNGWRLDLSVVVPEEERALAEAGGWKLRVEFTALESENFSGRRQERLVGGVGVLGAIERILPDWTTTTWLSTVMQDWYL</sequence>
<evidence type="ECO:0000256" key="2">
    <source>
        <dbReference type="ARBA" id="ARBA00004477"/>
    </source>
</evidence>
<evidence type="ECO:0000256" key="12">
    <source>
        <dbReference type="ARBA" id="ARBA00023136"/>
    </source>
</evidence>
<evidence type="ECO:0000313" key="17">
    <source>
        <dbReference type="EMBL" id="ORX49385.1"/>
    </source>
</evidence>
<feature type="transmembrane region" description="Helical" evidence="15">
    <location>
        <begin position="26"/>
        <end position="44"/>
    </location>
</feature>
<evidence type="ECO:0000256" key="6">
    <source>
        <dbReference type="ARBA" id="ARBA00022723"/>
    </source>
</evidence>
<dbReference type="EMBL" id="MCGT01000026">
    <property type="protein sequence ID" value="ORX49385.1"/>
    <property type="molecule type" value="Genomic_DNA"/>
</dbReference>
<dbReference type="InterPro" id="IPR045175">
    <property type="entry name" value="M28_fam"/>
</dbReference>
<dbReference type="AlphaFoldDB" id="A0A1X2GBT2"/>
<dbReference type="GO" id="GO:0006508">
    <property type="term" value="P:proteolysis"/>
    <property type="evidence" value="ECO:0007669"/>
    <property type="project" value="UniProtKB-KW"/>
</dbReference>
<dbReference type="PANTHER" id="PTHR12147">
    <property type="entry name" value="METALLOPEPTIDASE M28 FAMILY MEMBER"/>
    <property type="match status" value="1"/>
</dbReference>
<dbReference type="PANTHER" id="PTHR12147:SF22">
    <property type="entry name" value="ENDOPLASMIC RETICULUM METALLOPEPTIDASE 1"/>
    <property type="match status" value="1"/>
</dbReference>
<dbReference type="Proteomes" id="UP000242146">
    <property type="component" value="Unassembled WGS sequence"/>
</dbReference>
<keyword evidence="9 14" id="KW-0862">Zinc</keyword>
<dbReference type="EC" id="3.4.-.-" evidence="14"/>
<protein>
    <recommendedName>
        <fullName evidence="14">Peptide hydrolase</fullName>
        <ecNumber evidence="14">3.4.-.-</ecNumber>
    </recommendedName>
</protein>
<dbReference type="OrthoDB" id="76293at2759"/>
<evidence type="ECO:0000256" key="7">
    <source>
        <dbReference type="ARBA" id="ARBA00022801"/>
    </source>
</evidence>
<evidence type="ECO:0000256" key="11">
    <source>
        <dbReference type="ARBA" id="ARBA00023049"/>
    </source>
</evidence>
<feature type="transmembrane region" description="Helical" evidence="15">
    <location>
        <begin position="377"/>
        <end position="406"/>
    </location>
</feature>